<dbReference type="STRING" id="310782.SAMN05216499_12484"/>
<organism evidence="1 2">
    <name type="scientific">Actinacidiphila paucisporea</name>
    <dbReference type="NCBI Taxonomy" id="310782"/>
    <lineage>
        <taxon>Bacteria</taxon>
        <taxon>Bacillati</taxon>
        <taxon>Actinomycetota</taxon>
        <taxon>Actinomycetes</taxon>
        <taxon>Kitasatosporales</taxon>
        <taxon>Streptomycetaceae</taxon>
        <taxon>Actinacidiphila</taxon>
    </lineage>
</organism>
<evidence type="ECO:0000313" key="2">
    <source>
        <dbReference type="Proteomes" id="UP000184111"/>
    </source>
</evidence>
<reference evidence="1 2" key="1">
    <citation type="submission" date="2016-11" db="EMBL/GenBank/DDBJ databases">
        <authorList>
            <person name="Jaros S."/>
            <person name="Januszkiewicz K."/>
            <person name="Wedrychowicz H."/>
        </authorList>
    </citation>
    <scope>NUCLEOTIDE SEQUENCE [LARGE SCALE GENOMIC DNA]</scope>
    <source>
        <strain evidence="1 2">CGMCC 4.2025</strain>
    </source>
</reference>
<evidence type="ECO:0000313" key="1">
    <source>
        <dbReference type="EMBL" id="SHN18737.1"/>
    </source>
</evidence>
<gene>
    <name evidence="1" type="ORF">SAMN05216499_12484</name>
</gene>
<proteinExistence type="predicted"/>
<sequence length="150" mass="16223">MDEDSPTLFCFYPASGDWHGWNLELAGFDAALGAGFPHTHSDFRGRGGPADVPRLDFVATTDDDIVYEGHASVVSRDYVAVSGTAAEVSRFVIWLRAAVVPPAGAVWFTSRAALDAGLREREWPVPDTGGRPEVEEALLQHLRDVEAAQA</sequence>
<keyword evidence="2" id="KW-1185">Reference proteome</keyword>
<dbReference type="EMBL" id="FRBI01000024">
    <property type="protein sequence ID" value="SHN18737.1"/>
    <property type="molecule type" value="Genomic_DNA"/>
</dbReference>
<dbReference type="OrthoDB" id="4198022at2"/>
<name>A0A1M7PN94_9ACTN</name>
<protein>
    <submittedName>
        <fullName evidence="1">Uncharacterized protein</fullName>
    </submittedName>
</protein>
<dbReference type="Proteomes" id="UP000184111">
    <property type="component" value="Unassembled WGS sequence"/>
</dbReference>
<dbReference type="RefSeq" id="WP_073501808.1">
    <property type="nucleotide sequence ID" value="NZ_FRBI01000024.1"/>
</dbReference>
<accession>A0A1M7PN94</accession>
<dbReference type="AlphaFoldDB" id="A0A1M7PN94"/>